<dbReference type="GO" id="GO:0009279">
    <property type="term" value="C:cell outer membrane"/>
    <property type="evidence" value="ECO:0007669"/>
    <property type="project" value="TreeGrafter"/>
</dbReference>
<name>N0B759_9HYPH</name>
<reference evidence="2 3" key="1">
    <citation type="journal article" date="2013" name="Genome Announc.">
        <title>Genome sequences for three denitrifying bacterial strains isolated from a uranium- and nitrate-contaminated subsurface environment.</title>
        <authorList>
            <person name="Venkatramanan R."/>
            <person name="Prakash O."/>
            <person name="Woyke T."/>
            <person name="Chain P."/>
            <person name="Goodwin L.A."/>
            <person name="Watson D."/>
            <person name="Brooks S."/>
            <person name="Kostka J.E."/>
            <person name="Green S.J."/>
        </authorList>
    </citation>
    <scope>NUCLEOTIDE SEQUENCE [LARGE SCALE GENOMIC DNA]</scope>
    <source>
        <strain evidence="2 3">1NES1</strain>
    </source>
</reference>
<dbReference type="InterPro" id="IPR042186">
    <property type="entry name" value="FimD_plug_dom"/>
</dbReference>
<organism evidence="2 3">
    <name type="scientific">Hyphomicrobium denitrificans 1NES1</name>
    <dbReference type="NCBI Taxonomy" id="670307"/>
    <lineage>
        <taxon>Bacteria</taxon>
        <taxon>Pseudomonadati</taxon>
        <taxon>Pseudomonadota</taxon>
        <taxon>Alphaproteobacteria</taxon>
        <taxon>Hyphomicrobiales</taxon>
        <taxon>Hyphomicrobiaceae</taxon>
        <taxon>Hyphomicrobium</taxon>
    </lineage>
</organism>
<evidence type="ECO:0000313" key="2">
    <source>
        <dbReference type="EMBL" id="AGK56381.1"/>
    </source>
</evidence>
<accession>N0B759</accession>
<dbReference type="STRING" id="670307.HYPDE_23473"/>
<evidence type="ECO:0008006" key="4">
    <source>
        <dbReference type="Google" id="ProtNLM"/>
    </source>
</evidence>
<dbReference type="Pfam" id="PF00577">
    <property type="entry name" value="Usher"/>
    <property type="match status" value="1"/>
</dbReference>
<evidence type="ECO:0000256" key="1">
    <source>
        <dbReference type="SAM" id="MobiDB-lite"/>
    </source>
</evidence>
<dbReference type="KEGG" id="hdt:HYPDE_23473"/>
<proteinExistence type="predicted"/>
<sequence>MCSVHEGSAQKKTPRPQSRRQPLFLSVARNSRRPRSCWQIALPAIVAMGTSLSGYAVSAAGVEYAAPVSTRLNTTGRPIDMDVPIEDGGRELGDIPIRINADDSIMVSRTALIQTIATSLDAAARNRLAAIGGDAPFVPIAAFASAGFDIRFDRALQELTFTVTADQRASSDISLSGNHQSPASSVLAPPAKLSGYVNLFASIDHEWGMHASGEDFDSATSGRLEFDSAVRAGNFVFENAGVLAGDVDVNVCPTVALCAYTHSPGFKRQMSRMVYDMPEDRIRMEVGDVEPLGTSFQSTPDLLGVSIEKSSRKLSPGNTFAPTGGGSFVINRPSDVEIRINGIVQRRIQLQPGTYNVRDLPLVTGANDVDIVIIDDTGRQRHVSFKSFFDTNLLAAGKSEWGLTAGLPSYLRDEARDYLPDLYMASGFYRYGLQDNLVGELDLQADASVVMAGAGVLTDFASGLIGIRGAASTGDAGSGIAVGLDWSTTNFHGFMQGGGESIRLAAEYRSPDFHTAGNIDTALTGIIYPQWNYWLNLDAIYSAPIGYRTTASLSGRYQFVNDEEFGSTMFASGDRYGVDVTLSRPLTAALSGSLTLGVSNESYLSRLDPREPTGSEFRVGFRLFGNPDERTNISAGFDTLNEQSDVSAYRTSGNGIGRWDTSVNVQQNEFDDRASVNGMIGYYGNRAQVRLIHNSGFDGVSITDFHLQPGQQRTSLQIGTSIAFADGHVAIGAPITGDAFAIVYPHASIADKTVTVGGGDNVRAVADGWGPAVVTNLPAYAPSTIPVDADDLPTGYSLGAAAFDTFAPFKGGYALEVGSAYSVSAYGTLQFTDGEPVALLTGTAHPIDHPDKSVTIFTNAAGRFGAEGLAPGRWILEMATDGAPTRFALNIPSNAQGLFKAGTLHPVEAP</sequence>
<dbReference type="HOGENOM" id="CLU_018476_0_0_5"/>
<protein>
    <recommendedName>
        <fullName evidence="4">Fimbrial biogenesis outer membrane usher protein</fullName>
    </recommendedName>
</protein>
<gene>
    <name evidence="2" type="ORF">HYPDE_23473</name>
</gene>
<dbReference type="InterPro" id="IPR000015">
    <property type="entry name" value="Fimb_usher"/>
</dbReference>
<dbReference type="GO" id="GO:0009297">
    <property type="term" value="P:pilus assembly"/>
    <property type="evidence" value="ECO:0007669"/>
    <property type="project" value="InterPro"/>
</dbReference>
<dbReference type="GO" id="GO:0015473">
    <property type="term" value="F:fimbrial usher porin activity"/>
    <property type="evidence" value="ECO:0007669"/>
    <property type="project" value="InterPro"/>
</dbReference>
<evidence type="ECO:0000313" key="3">
    <source>
        <dbReference type="Proteomes" id="UP000005952"/>
    </source>
</evidence>
<dbReference type="EMBL" id="CP005587">
    <property type="protein sequence ID" value="AGK56381.1"/>
    <property type="molecule type" value="Genomic_DNA"/>
</dbReference>
<dbReference type="PANTHER" id="PTHR30451">
    <property type="entry name" value="OUTER MEMBRANE USHER PROTEIN"/>
    <property type="match status" value="1"/>
</dbReference>
<feature type="region of interest" description="Disordered" evidence="1">
    <location>
        <begin position="1"/>
        <end position="21"/>
    </location>
</feature>
<dbReference type="PANTHER" id="PTHR30451:SF5">
    <property type="entry name" value="SLR0019 PROTEIN"/>
    <property type="match status" value="1"/>
</dbReference>
<dbReference type="Gene3D" id="2.60.40.2610">
    <property type="entry name" value="Outer membrane usher protein FimD, plug domain"/>
    <property type="match status" value="1"/>
</dbReference>
<dbReference type="AlphaFoldDB" id="N0B759"/>
<dbReference type="Gene3D" id="2.60.40.3110">
    <property type="match status" value="1"/>
</dbReference>
<dbReference type="eggNOG" id="COG3188">
    <property type="taxonomic scope" value="Bacteria"/>
</dbReference>
<keyword evidence="3" id="KW-1185">Reference proteome</keyword>
<dbReference type="Proteomes" id="UP000005952">
    <property type="component" value="Chromosome"/>
</dbReference>